<gene>
    <name evidence="1" type="ORF">PECAL_5P02710</name>
</gene>
<dbReference type="Proteomes" id="UP000789595">
    <property type="component" value="Unassembled WGS sequence"/>
</dbReference>
<name>A0A8J2SX75_9STRA</name>
<evidence type="ECO:0000313" key="1">
    <source>
        <dbReference type="EMBL" id="CAH0375732.1"/>
    </source>
</evidence>
<keyword evidence="2" id="KW-1185">Reference proteome</keyword>
<organism evidence="1 2">
    <name type="scientific">Pelagomonas calceolata</name>
    <dbReference type="NCBI Taxonomy" id="35677"/>
    <lineage>
        <taxon>Eukaryota</taxon>
        <taxon>Sar</taxon>
        <taxon>Stramenopiles</taxon>
        <taxon>Ochrophyta</taxon>
        <taxon>Pelagophyceae</taxon>
        <taxon>Pelagomonadales</taxon>
        <taxon>Pelagomonadaceae</taxon>
        <taxon>Pelagomonas</taxon>
    </lineage>
</organism>
<sequence length="182" mass="18862">MAADAVSIRVRVGDRDHAVLCSSGMLVDELRYVLGSAFEVDAAHIAGLVSDAGVCSPLSLVARAPQAFASNTYTLLVKPEAFTESSAEPAQPPQPTPLATIAGAANLNAVDVDDAMAILREQSDASGRLDKAAFVVGLEAALGDNQTPRSRAALAALFDVVRSRTAIHAATRVPPDCVRARA</sequence>
<dbReference type="AlphaFoldDB" id="A0A8J2SX75"/>
<protein>
    <submittedName>
        <fullName evidence="1">Uncharacterized protein</fullName>
    </submittedName>
</protein>
<accession>A0A8J2SX75</accession>
<evidence type="ECO:0000313" key="2">
    <source>
        <dbReference type="Proteomes" id="UP000789595"/>
    </source>
</evidence>
<reference evidence="1" key="1">
    <citation type="submission" date="2021-11" db="EMBL/GenBank/DDBJ databases">
        <authorList>
            <consortium name="Genoscope - CEA"/>
            <person name="William W."/>
        </authorList>
    </citation>
    <scope>NUCLEOTIDE SEQUENCE</scope>
</reference>
<dbReference type="EMBL" id="CAKKNE010000005">
    <property type="protein sequence ID" value="CAH0375732.1"/>
    <property type="molecule type" value="Genomic_DNA"/>
</dbReference>
<comment type="caution">
    <text evidence="1">The sequence shown here is derived from an EMBL/GenBank/DDBJ whole genome shotgun (WGS) entry which is preliminary data.</text>
</comment>
<proteinExistence type="predicted"/>